<feature type="domain" description="Thymidylate kinase-like" evidence="9">
    <location>
        <begin position="9"/>
        <end position="200"/>
    </location>
</feature>
<dbReference type="Pfam" id="PF02223">
    <property type="entry name" value="Thymidylate_kin"/>
    <property type="match status" value="1"/>
</dbReference>
<keyword evidence="2 8" id="KW-0808">Transferase</keyword>
<evidence type="ECO:0000256" key="5">
    <source>
        <dbReference type="ARBA" id="ARBA00022777"/>
    </source>
</evidence>
<evidence type="ECO:0000313" key="11">
    <source>
        <dbReference type="Proteomes" id="UP000178495"/>
    </source>
</evidence>
<dbReference type="Proteomes" id="UP000178495">
    <property type="component" value="Unassembled WGS sequence"/>
</dbReference>
<dbReference type="STRING" id="1798652.A3A43_02270"/>
<dbReference type="EMBL" id="MHLC01000015">
    <property type="protein sequence ID" value="OGZ01307.1"/>
    <property type="molecule type" value="Genomic_DNA"/>
</dbReference>
<dbReference type="GO" id="GO:0005829">
    <property type="term" value="C:cytosol"/>
    <property type="evidence" value="ECO:0007669"/>
    <property type="project" value="TreeGrafter"/>
</dbReference>
<evidence type="ECO:0000256" key="4">
    <source>
        <dbReference type="ARBA" id="ARBA00022741"/>
    </source>
</evidence>
<keyword evidence="4 8" id="KW-0547">Nucleotide-binding</keyword>
<dbReference type="SUPFAM" id="SSF52540">
    <property type="entry name" value="P-loop containing nucleoside triphosphate hydrolases"/>
    <property type="match status" value="1"/>
</dbReference>
<reference evidence="10 11" key="1">
    <citation type="journal article" date="2016" name="Nat. Commun.">
        <title>Thousands of microbial genomes shed light on interconnected biogeochemical processes in an aquifer system.</title>
        <authorList>
            <person name="Anantharaman K."/>
            <person name="Brown C.T."/>
            <person name="Hug L.A."/>
            <person name="Sharon I."/>
            <person name="Castelle C.J."/>
            <person name="Probst A.J."/>
            <person name="Thomas B.C."/>
            <person name="Singh A."/>
            <person name="Wilkins M.J."/>
            <person name="Karaoz U."/>
            <person name="Brodie E.L."/>
            <person name="Williams K.H."/>
            <person name="Hubbard S.S."/>
            <person name="Banfield J.F."/>
        </authorList>
    </citation>
    <scope>NUCLEOTIDE SEQUENCE [LARGE SCALE GENOMIC DNA]</scope>
</reference>
<accession>A0A1G2CJ80</accession>
<comment type="caution">
    <text evidence="10">The sequence shown here is derived from an EMBL/GenBank/DDBJ whole genome shotgun (WGS) entry which is preliminary data.</text>
</comment>
<dbReference type="GO" id="GO:0006235">
    <property type="term" value="P:dTTP biosynthetic process"/>
    <property type="evidence" value="ECO:0007669"/>
    <property type="project" value="UniProtKB-UniRule"/>
</dbReference>
<keyword evidence="5 8" id="KW-0418">Kinase</keyword>
<dbReference type="GO" id="GO:0004798">
    <property type="term" value="F:dTMP kinase activity"/>
    <property type="evidence" value="ECO:0007669"/>
    <property type="project" value="UniProtKB-UniRule"/>
</dbReference>
<proteinExistence type="inferred from homology"/>
<dbReference type="PANTHER" id="PTHR10344">
    <property type="entry name" value="THYMIDYLATE KINASE"/>
    <property type="match status" value="1"/>
</dbReference>
<evidence type="ECO:0000259" key="9">
    <source>
        <dbReference type="Pfam" id="PF02223"/>
    </source>
</evidence>
<sequence length="227" mass="26407">MRRGVFIVLEGTDGSGKTEQFKLLVRRLRRGRRPFATFDFPQYGKPSAYFVEEYLNGKYGGWKEVGPYKASVFYAVDRFSVGRKIRERLAQGRVVVSNRYVASNMGHQGAKLGSRADRKKFFRWLHEFEYKILGIPRPDATVVLHVPAEIAQKLVDRKGRREYVGGVRRDIHEADLRHLSRAEQIYQEMTRTFPRDFTLVECMKGGVLLSREEIHERVWRVVKGKLA</sequence>
<comment type="similarity">
    <text evidence="1 8">Belongs to the thymidylate kinase family.</text>
</comment>
<dbReference type="InterPro" id="IPR027417">
    <property type="entry name" value="P-loop_NTPase"/>
</dbReference>
<organism evidence="10 11">
    <name type="scientific">Candidatus Liptonbacteria bacterium RIFCSPLOWO2_01_FULL_56_20</name>
    <dbReference type="NCBI Taxonomy" id="1798652"/>
    <lineage>
        <taxon>Bacteria</taxon>
        <taxon>Candidatus Liptoniibacteriota</taxon>
    </lineage>
</organism>
<comment type="catalytic activity">
    <reaction evidence="7 8">
        <text>dTMP + ATP = dTDP + ADP</text>
        <dbReference type="Rhea" id="RHEA:13517"/>
        <dbReference type="ChEBI" id="CHEBI:30616"/>
        <dbReference type="ChEBI" id="CHEBI:58369"/>
        <dbReference type="ChEBI" id="CHEBI:63528"/>
        <dbReference type="ChEBI" id="CHEBI:456216"/>
        <dbReference type="EC" id="2.7.4.9"/>
    </reaction>
</comment>
<dbReference type="HAMAP" id="MF_00165">
    <property type="entry name" value="Thymidylate_kinase"/>
    <property type="match status" value="1"/>
</dbReference>
<comment type="function">
    <text evidence="8">Phosphorylation of dTMP to form dTDP in both de novo and salvage pathways of dTTP synthesis.</text>
</comment>
<evidence type="ECO:0000256" key="8">
    <source>
        <dbReference type="HAMAP-Rule" id="MF_00165"/>
    </source>
</evidence>
<dbReference type="Gene3D" id="3.40.50.300">
    <property type="entry name" value="P-loop containing nucleotide triphosphate hydrolases"/>
    <property type="match status" value="1"/>
</dbReference>
<keyword evidence="6 8" id="KW-0067">ATP-binding</keyword>
<evidence type="ECO:0000256" key="1">
    <source>
        <dbReference type="ARBA" id="ARBA00009776"/>
    </source>
</evidence>
<dbReference type="AlphaFoldDB" id="A0A1G2CJ80"/>
<dbReference type="GO" id="GO:0005524">
    <property type="term" value="F:ATP binding"/>
    <property type="evidence" value="ECO:0007669"/>
    <property type="project" value="UniProtKB-UniRule"/>
</dbReference>
<gene>
    <name evidence="8" type="primary">tmk</name>
    <name evidence="10" type="ORF">A3A43_02270</name>
</gene>
<protein>
    <recommendedName>
        <fullName evidence="8">Thymidylate kinase</fullName>
        <ecNumber evidence="8">2.7.4.9</ecNumber>
    </recommendedName>
    <alternativeName>
        <fullName evidence="8">dTMP kinase</fullName>
    </alternativeName>
</protein>
<evidence type="ECO:0000256" key="6">
    <source>
        <dbReference type="ARBA" id="ARBA00022840"/>
    </source>
</evidence>
<dbReference type="InterPro" id="IPR018094">
    <property type="entry name" value="Thymidylate_kinase"/>
</dbReference>
<dbReference type="GO" id="GO:0006227">
    <property type="term" value="P:dUDP biosynthetic process"/>
    <property type="evidence" value="ECO:0007669"/>
    <property type="project" value="TreeGrafter"/>
</dbReference>
<dbReference type="EC" id="2.7.4.9" evidence="8"/>
<evidence type="ECO:0000256" key="7">
    <source>
        <dbReference type="ARBA" id="ARBA00048743"/>
    </source>
</evidence>
<evidence type="ECO:0000256" key="2">
    <source>
        <dbReference type="ARBA" id="ARBA00022679"/>
    </source>
</evidence>
<evidence type="ECO:0000313" key="10">
    <source>
        <dbReference type="EMBL" id="OGZ01307.1"/>
    </source>
</evidence>
<feature type="binding site" evidence="8">
    <location>
        <begin position="11"/>
        <end position="18"/>
    </location>
    <ligand>
        <name>ATP</name>
        <dbReference type="ChEBI" id="CHEBI:30616"/>
    </ligand>
</feature>
<dbReference type="InterPro" id="IPR039430">
    <property type="entry name" value="Thymidylate_kin-like_dom"/>
</dbReference>
<dbReference type="GO" id="GO:0006233">
    <property type="term" value="P:dTDP biosynthetic process"/>
    <property type="evidence" value="ECO:0007669"/>
    <property type="project" value="InterPro"/>
</dbReference>
<name>A0A1G2CJ80_9BACT</name>
<dbReference type="PANTHER" id="PTHR10344:SF4">
    <property type="entry name" value="UMP-CMP KINASE 2, MITOCHONDRIAL"/>
    <property type="match status" value="1"/>
</dbReference>
<evidence type="ECO:0000256" key="3">
    <source>
        <dbReference type="ARBA" id="ARBA00022727"/>
    </source>
</evidence>
<keyword evidence="3 8" id="KW-0545">Nucleotide biosynthesis</keyword>